<sequence>MSTATEPITLNVPPLDRSRHAAPQVFEHLRELIIGVRLVPGTVLQRAELAAQYGLSQTPIRDALIKLGEEGLVDIFPQHATVVSAINVTQARQAHFLRRSIELEIVHTLARRTEGALVSRLRNSIEVQRVLAGRENYAEFVLADQAFHRQMYEAAQVPELWAMVRRQSGNLDRLRNLHVPLPGKTKRVLRDHAVLVDAIAAGDAEAAQAALREHLSGTLTHLEEIRQRFPHYLKD</sequence>
<evidence type="ECO:0000313" key="5">
    <source>
        <dbReference type="EMBL" id="MDT0340092.1"/>
    </source>
</evidence>
<dbReference type="Pfam" id="PF00392">
    <property type="entry name" value="GntR"/>
    <property type="match status" value="1"/>
</dbReference>
<dbReference type="InterPro" id="IPR036390">
    <property type="entry name" value="WH_DNA-bd_sf"/>
</dbReference>
<dbReference type="InterPro" id="IPR036388">
    <property type="entry name" value="WH-like_DNA-bd_sf"/>
</dbReference>
<dbReference type="GO" id="GO:0003700">
    <property type="term" value="F:DNA-binding transcription factor activity"/>
    <property type="evidence" value="ECO:0007669"/>
    <property type="project" value="InterPro"/>
</dbReference>
<dbReference type="InterPro" id="IPR008920">
    <property type="entry name" value="TF_FadR/GntR_C"/>
</dbReference>
<dbReference type="Gene3D" id="1.10.10.10">
    <property type="entry name" value="Winged helix-like DNA-binding domain superfamily/Winged helix DNA-binding domain"/>
    <property type="match status" value="1"/>
</dbReference>
<evidence type="ECO:0000256" key="2">
    <source>
        <dbReference type="ARBA" id="ARBA00023125"/>
    </source>
</evidence>
<dbReference type="SUPFAM" id="SSF46785">
    <property type="entry name" value="Winged helix' DNA-binding domain"/>
    <property type="match status" value="1"/>
</dbReference>
<dbReference type="EMBL" id="JAVRAA010000018">
    <property type="protein sequence ID" value="MDT0340092.1"/>
    <property type="molecule type" value="Genomic_DNA"/>
</dbReference>
<protein>
    <submittedName>
        <fullName evidence="5">GntR family transcriptional regulator</fullName>
    </submittedName>
</protein>
<comment type="caution">
    <text evidence="5">The sequence shown here is derived from an EMBL/GenBank/DDBJ whole genome shotgun (WGS) entry which is preliminary data.</text>
</comment>
<dbReference type="Gene3D" id="1.20.120.530">
    <property type="entry name" value="GntR ligand-binding domain-like"/>
    <property type="match status" value="1"/>
</dbReference>
<dbReference type="PROSITE" id="PS50949">
    <property type="entry name" value="HTH_GNTR"/>
    <property type="match status" value="1"/>
</dbReference>
<accession>A0AAE4K8N7</accession>
<evidence type="ECO:0000259" key="4">
    <source>
        <dbReference type="PROSITE" id="PS50949"/>
    </source>
</evidence>
<organism evidence="5">
    <name type="scientific">Herbaspirillum huttiense subsp. nephrolepidis</name>
    <dbReference type="NCBI Taxonomy" id="3075126"/>
    <lineage>
        <taxon>Bacteria</taxon>
        <taxon>Pseudomonadati</taxon>
        <taxon>Pseudomonadota</taxon>
        <taxon>Betaproteobacteria</taxon>
        <taxon>Burkholderiales</taxon>
        <taxon>Oxalobacteraceae</taxon>
        <taxon>Herbaspirillum</taxon>
    </lineage>
</organism>
<evidence type="ECO:0000256" key="3">
    <source>
        <dbReference type="ARBA" id="ARBA00023163"/>
    </source>
</evidence>
<dbReference type="GO" id="GO:0003677">
    <property type="term" value="F:DNA binding"/>
    <property type="evidence" value="ECO:0007669"/>
    <property type="project" value="UniProtKB-KW"/>
</dbReference>
<dbReference type="Pfam" id="PF07729">
    <property type="entry name" value="FCD"/>
    <property type="match status" value="1"/>
</dbReference>
<proteinExistence type="predicted"/>
<dbReference type="PANTHER" id="PTHR43537">
    <property type="entry name" value="TRANSCRIPTIONAL REGULATOR, GNTR FAMILY"/>
    <property type="match status" value="1"/>
</dbReference>
<dbReference type="SMART" id="SM00345">
    <property type="entry name" value="HTH_GNTR"/>
    <property type="match status" value="1"/>
</dbReference>
<dbReference type="RefSeq" id="WP_310838812.1">
    <property type="nucleotide sequence ID" value="NZ_JAVLSM010000020.1"/>
</dbReference>
<reference evidence="5" key="1">
    <citation type="submission" date="2023-02" db="EMBL/GenBank/DDBJ databases">
        <title>Description of Herbaspirillum huttiense subsp. nephrolepsisexaltata and Herbaspirillum huttiense subsp. lycopersicon.</title>
        <authorList>
            <person name="Poudel M."/>
            <person name="Sharma A."/>
            <person name="Goss E."/>
            <person name="Tapia J.H."/>
            <person name="Harmon C.M."/>
            <person name="Jones J.B."/>
        </authorList>
    </citation>
    <scope>NUCLEOTIDE SEQUENCE</scope>
    <source>
        <strain evidence="5">NC40101</strain>
    </source>
</reference>
<dbReference type="PANTHER" id="PTHR43537:SF45">
    <property type="entry name" value="GNTR FAMILY REGULATORY PROTEIN"/>
    <property type="match status" value="1"/>
</dbReference>
<name>A0AAE4K8N7_9BURK</name>
<gene>
    <name evidence="5" type="ORF">RJN63_24910</name>
</gene>
<evidence type="ECO:0000256" key="1">
    <source>
        <dbReference type="ARBA" id="ARBA00023015"/>
    </source>
</evidence>
<keyword evidence="1" id="KW-0805">Transcription regulation</keyword>
<dbReference type="InterPro" id="IPR000524">
    <property type="entry name" value="Tscrpt_reg_HTH_GntR"/>
</dbReference>
<keyword evidence="3" id="KW-0804">Transcription</keyword>
<dbReference type="InterPro" id="IPR011711">
    <property type="entry name" value="GntR_C"/>
</dbReference>
<dbReference type="SUPFAM" id="SSF48008">
    <property type="entry name" value="GntR ligand-binding domain-like"/>
    <property type="match status" value="1"/>
</dbReference>
<keyword evidence="2" id="KW-0238">DNA-binding</keyword>
<dbReference type="SMART" id="SM00895">
    <property type="entry name" value="FCD"/>
    <property type="match status" value="1"/>
</dbReference>
<dbReference type="AlphaFoldDB" id="A0AAE4K8N7"/>
<feature type="domain" description="HTH gntR-type" evidence="4">
    <location>
        <begin position="19"/>
        <end position="86"/>
    </location>
</feature>